<reference evidence="9 10" key="1">
    <citation type="submission" date="2012-01" db="EMBL/GenBank/DDBJ databases">
        <title>Improved High-Quality Draft sequence of Metallosphaera yellowstonensis MK1.</title>
        <authorList>
            <consortium name="US DOE Joint Genome Institute"/>
            <person name="Lucas S."/>
            <person name="Han J."/>
            <person name="Cheng J.-F."/>
            <person name="Goodwin L."/>
            <person name="Pitluck S."/>
            <person name="Peters L."/>
            <person name="Teshima H."/>
            <person name="Detter J.C."/>
            <person name="Han C."/>
            <person name="Tapia R."/>
            <person name="Land M."/>
            <person name="Hauser L."/>
            <person name="Kyrpides N."/>
            <person name="Kozubal M."/>
            <person name="Macur R.E."/>
            <person name="Jay Z."/>
            <person name="Inskeep W."/>
            <person name="Woyke T."/>
        </authorList>
    </citation>
    <scope>NUCLEOTIDE SEQUENCE [LARGE SCALE GENOMIC DNA]</scope>
    <source>
        <strain evidence="9 10">MK1</strain>
    </source>
</reference>
<keyword evidence="6 7" id="KW-0411">Iron-sulfur</keyword>
<dbReference type="InterPro" id="IPR002880">
    <property type="entry name" value="Pyrv_Fd/Flavodoxin_OxRdtase_N"/>
</dbReference>
<feature type="binding site" evidence="7">
    <location>
        <position position="550"/>
    </location>
    <ligand>
        <name>[4Fe-4S] cluster</name>
        <dbReference type="ChEBI" id="CHEBI:49883"/>
        <label>1</label>
    </ligand>
</feature>
<dbReference type="GO" id="GO:0051539">
    <property type="term" value="F:4 iron, 4 sulfur cluster binding"/>
    <property type="evidence" value="ECO:0007669"/>
    <property type="project" value="UniProtKB-UniRule"/>
</dbReference>
<comment type="function">
    <text evidence="1">Catalyzes the coenzyme A-dependent oxidative decarboxylation of different 2-oxoacids such as 2-oxoglutarate, pyruvate and 2-oxobutyrate to form their CoA derivatives.</text>
</comment>
<feature type="domain" description="4Fe-4S ferredoxin-type" evidence="8">
    <location>
        <begin position="568"/>
        <end position="597"/>
    </location>
</feature>
<feature type="binding site" evidence="7">
    <location>
        <position position="580"/>
    </location>
    <ligand>
        <name>[4Fe-4S] cluster</name>
        <dbReference type="ChEBI" id="CHEBI:49883"/>
        <label>2</label>
    </ligand>
</feature>
<comment type="catalytic activity">
    <reaction evidence="6">
        <text>indole-3-pyruvate + 2 oxidized [2Fe-2S]-[ferredoxin] + CoA = (indol-3-yl)acetyl-CoA + 2 reduced [2Fe-2S]-[ferredoxin] + CO2 + H(+)</text>
        <dbReference type="Rhea" id="RHEA:12645"/>
        <dbReference type="Rhea" id="RHEA-COMP:10000"/>
        <dbReference type="Rhea" id="RHEA-COMP:10001"/>
        <dbReference type="ChEBI" id="CHEBI:15378"/>
        <dbReference type="ChEBI" id="CHEBI:16526"/>
        <dbReference type="ChEBI" id="CHEBI:17640"/>
        <dbReference type="ChEBI" id="CHEBI:33737"/>
        <dbReference type="ChEBI" id="CHEBI:33738"/>
        <dbReference type="ChEBI" id="CHEBI:57271"/>
        <dbReference type="ChEBI" id="CHEBI:57287"/>
        <dbReference type="EC" id="1.2.7.8"/>
    </reaction>
</comment>
<accession>H2C809</accession>
<evidence type="ECO:0000313" key="9">
    <source>
        <dbReference type="EMBL" id="EHP68285.1"/>
    </source>
</evidence>
<dbReference type="EC" id="1.2.7.8" evidence="6"/>
<dbReference type="Pfam" id="PF00037">
    <property type="entry name" value="Fer4"/>
    <property type="match status" value="1"/>
</dbReference>
<feature type="domain" description="4Fe-4S ferredoxin-type" evidence="8">
    <location>
        <begin position="538"/>
        <end position="567"/>
    </location>
</feature>
<feature type="binding site" evidence="7">
    <location>
        <position position="583"/>
    </location>
    <ligand>
        <name>[4Fe-4S] cluster</name>
        <dbReference type="ChEBI" id="CHEBI:49883"/>
        <label>2</label>
    </ligand>
</feature>
<dbReference type="FunFam" id="3.40.50.970:FF:000039">
    <property type="entry name" value="Indolepyruvate oxidoreductase subunit IorA"/>
    <property type="match status" value="1"/>
</dbReference>
<dbReference type="PANTHER" id="PTHR43710:SF7">
    <property type="entry name" value="INDOLEPYRUVATE OXIDOREDUCTASE SUBUNIT IORA"/>
    <property type="match status" value="1"/>
</dbReference>
<evidence type="ECO:0000256" key="7">
    <source>
        <dbReference type="PIRSR" id="PIRSR006439-50"/>
    </source>
</evidence>
<dbReference type="InterPro" id="IPR017721">
    <property type="entry name" value="IorA"/>
</dbReference>
<dbReference type="CDD" id="cd07034">
    <property type="entry name" value="TPP_PYR_PFOR_IOR-alpha_like"/>
    <property type="match status" value="1"/>
</dbReference>
<feature type="binding site" evidence="7">
    <location>
        <position position="547"/>
    </location>
    <ligand>
        <name>[4Fe-4S] cluster</name>
        <dbReference type="ChEBI" id="CHEBI:49883"/>
        <label>1</label>
    </ligand>
</feature>
<feature type="binding site" evidence="7">
    <location>
        <position position="587"/>
    </location>
    <ligand>
        <name>[4Fe-4S] cluster</name>
        <dbReference type="ChEBI" id="CHEBI:49883"/>
        <label>1</label>
    </ligand>
</feature>
<evidence type="ECO:0000256" key="4">
    <source>
        <dbReference type="ARBA" id="ARBA00023002"/>
    </source>
</evidence>
<comment type="catalytic activity">
    <reaction evidence="5">
        <text>a 2-oxocarboxylate + 2 oxidized [2Fe-2S]-[ferredoxin] + CoA = an acyl-CoA + 2 reduced [2Fe-2S]-[ferredoxin] + CO2 + H(+)</text>
        <dbReference type="Rhea" id="RHEA:42316"/>
        <dbReference type="Rhea" id="RHEA-COMP:10000"/>
        <dbReference type="Rhea" id="RHEA-COMP:10001"/>
        <dbReference type="ChEBI" id="CHEBI:15378"/>
        <dbReference type="ChEBI" id="CHEBI:16526"/>
        <dbReference type="ChEBI" id="CHEBI:33737"/>
        <dbReference type="ChEBI" id="CHEBI:33738"/>
        <dbReference type="ChEBI" id="CHEBI:35179"/>
        <dbReference type="ChEBI" id="CHEBI:57287"/>
        <dbReference type="ChEBI" id="CHEBI:58342"/>
        <dbReference type="EC" id="1.2.7.11"/>
    </reaction>
</comment>
<dbReference type="Pfam" id="PF01855">
    <property type="entry name" value="POR_N"/>
    <property type="match status" value="1"/>
</dbReference>
<name>H2C809_9CREN</name>
<dbReference type="Proteomes" id="UP000003980">
    <property type="component" value="Unassembled WGS sequence"/>
</dbReference>
<evidence type="ECO:0000256" key="6">
    <source>
        <dbReference type="PIRNR" id="PIRNR006439"/>
    </source>
</evidence>
<dbReference type="EMBL" id="JH597770">
    <property type="protein sequence ID" value="EHP68285.1"/>
    <property type="molecule type" value="Genomic_DNA"/>
</dbReference>
<dbReference type="eggNOG" id="arCOG01609">
    <property type="taxonomic scope" value="Archaea"/>
</dbReference>
<dbReference type="GO" id="GO:0030976">
    <property type="term" value="F:thiamine pyrophosphate binding"/>
    <property type="evidence" value="ECO:0007669"/>
    <property type="project" value="InterPro"/>
</dbReference>
<dbReference type="Pfam" id="PF02775">
    <property type="entry name" value="TPP_enzyme_C"/>
    <property type="match status" value="1"/>
</dbReference>
<dbReference type="GO" id="GO:0019164">
    <property type="term" value="F:pyruvate synthase activity"/>
    <property type="evidence" value="ECO:0007669"/>
    <property type="project" value="UniProtKB-ARBA"/>
</dbReference>
<dbReference type="HOGENOM" id="CLU_017727_0_0_2"/>
<comment type="function">
    <text evidence="6">Catalyzes the ferredoxin-dependent oxidative decarboxylation of arylpyruvates.</text>
</comment>
<dbReference type="PROSITE" id="PS51379">
    <property type="entry name" value="4FE4S_FER_2"/>
    <property type="match status" value="2"/>
</dbReference>
<evidence type="ECO:0000259" key="8">
    <source>
        <dbReference type="PROSITE" id="PS51379"/>
    </source>
</evidence>
<keyword evidence="10" id="KW-1185">Reference proteome</keyword>
<dbReference type="PIRSF" id="PIRSF006439">
    <property type="entry name" value="Indolepyruvate_ferr_oxidored"/>
    <property type="match status" value="1"/>
</dbReference>
<dbReference type="Gene3D" id="3.30.70.20">
    <property type="match status" value="1"/>
</dbReference>
<evidence type="ECO:0000256" key="2">
    <source>
        <dbReference type="ARBA" id="ARBA00011631"/>
    </source>
</evidence>
<organism evidence="9 10">
    <name type="scientific">Metallosphaera yellowstonensis MK1</name>
    <dbReference type="NCBI Taxonomy" id="671065"/>
    <lineage>
        <taxon>Archaea</taxon>
        <taxon>Thermoproteota</taxon>
        <taxon>Thermoprotei</taxon>
        <taxon>Sulfolobales</taxon>
        <taxon>Sulfolobaceae</taxon>
        <taxon>Metallosphaera</taxon>
    </lineage>
</organism>
<keyword evidence="9" id="KW-0670">Pyruvate</keyword>
<dbReference type="Gene3D" id="3.40.50.970">
    <property type="match status" value="2"/>
</dbReference>
<dbReference type="AlphaFoldDB" id="H2C809"/>
<feature type="binding site" evidence="7">
    <location>
        <position position="553"/>
    </location>
    <ligand>
        <name>[4Fe-4S] cluster</name>
        <dbReference type="ChEBI" id="CHEBI:49883"/>
        <label>1</label>
    </ligand>
</feature>
<evidence type="ECO:0000256" key="1">
    <source>
        <dbReference type="ARBA" id="ARBA00003908"/>
    </source>
</evidence>
<dbReference type="SUPFAM" id="SSF52518">
    <property type="entry name" value="Thiamin diphosphate-binding fold (THDP-binding)"/>
    <property type="match status" value="2"/>
</dbReference>
<dbReference type="PANTHER" id="PTHR43710">
    <property type="entry name" value="2-HYDROXYACYL-COA LYASE"/>
    <property type="match status" value="1"/>
</dbReference>
<dbReference type="InterPro" id="IPR017900">
    <property type="entry name" value="4Fe4S_Fe_S_CS"/>
</dbReference>
<keyword evidence="6" id="KW-0813">Transport</keyword>
<keyword evidence="6 7" id="KW-0408">Iron</keyword>
<dbReference type="GO" id="GO:0046872">
    <property type="term" value="F:metal ion binding"/>
    <property type="evidence" value="ECO:0007669"/>
    <property type="project" value="UniProtKB-UniRule"/>
</dbReference>
<dbReference type="SUPFAM" id="SSF54862">
    <property type="entry name" value="4Fe-4S ferredoxins"/>
    <property type="match status" value="1"/>
</dbReference>
<dbReference type="PROSITE" id="PS00198">
    <property type="entry name" value="4FE4S_FER_1"/>
    <property type="match status" value="1"/>
</dbReference>
<feature type="binding site" evidence="7">
    <location>
        <position position="577"/>
    </location>
    <ligand>
        <name>[4Fe-4S] cluster</name>
        <dbReference type="ChEBI" id="CHEBI:49883"/>
        <label>2</label>
    </ligand>
</feature>
<dbReference type="InterPro" id="IPR029061">
    <property type="entry name" value="THDP-binding"/>
</dbReference>
<comment type="cofactor">
    <cofactor evidence="6 7">
        <name>[4Fe-4S] cluster</name>
        <dbReference type="ChEBI" id="CHEBI:49883"/>
    </cofactor>
    <text evidence="6 7">Binds 2 [4Fe-4S] clusters. In this family the first cluster has a non-standard and varying [4Fe-4S] binding motif CX(2)CX(2)CX(4-5)CP.</text>
</comment>
<keyword evidence="3 6" id="KW-0479">Metal-binding</keyword>
<gene>
    <name evidence="9" type="ORF">MetMK1DRAFT_00027110</name>
</gene>
<dbReference type="GO" id="GO:0018491">
    <property type="term" value="F:2-oxobutyrate synthase activity"/>
    <property type="evidence" value="ECO:0007669"/>
    <property type="project" value="UniProtKB-ARBA"/>
</dbReference>
<dbReference type="InterPro" id="IPR011766">
    <property type="entry name" value="TPP_enzyme_TPP-bd"/>
</dbReference>
<dbReference type="GO" id="GO:0043805">
    <property type="term" value="F:indolepyruvate ferredoxin oxidoreductase activity"/>
    <property type="evidence" value="ECO:0007669"/>
    <property type="project" value="UniProtKB-UniRule"/>
</dbReference>
<evidence type="ECO:0000256" key="3">
    <source>
        <dbReference type="ARBA" id="ARBA00022723"/>
    </source>
</evidence>
<dbReference type="CDD" id="cd02008">
    <property type="entry name" value="TPP_IOR_alpha"/>
    <property type="match status" value="1"/>
</dbReference>
<feature type="binding site" evidence="7">
    <location>
        <position position="559"/>
    </location>
    <ligand>
        <name>[4Fe-4S] cluster</name>
        <dbReference type="ChEBI" id="CHEBI:49883"/>
        <label>2</label>
    </ligand>
</feature>
<keyword evidence="6 7" id="KW-0004">4Fe-4S</keyword>
<proteinExistence type="predicted"/>
<dbReference type="InterPro" id="IPR017896">
    <property type="entry name" value="4Fe4S_Fe-S-bd"/>
</dbReference>
<evidence type="ECO:0000313" key="10">
    <source>
        <dbReference type="Proteomes" id="UP000003980"/>
    </source>
</evidence>
<dbReference type="FunFam" id="3.30.70.20:FF:000077">
    <property type="entry name" value="Indolepyruvate oxidoreductase subunit IorA"/>
    <property type="match status" value="1"/>
</dbReference>
<comment type="subunit">
    <text evidence="6">Heterodimer of the IorA and IorB subunits.</text>
</comment>
<keyword evidence="6" id="KW-0249">Electron transport</keyword>
<comment type="subunit">
    <text evidence="2">Heterodimer composed of an alpha and a beta subunit.</text>
</comment>
<keyword evidence="4 6" id="KW-0560">Oxidoreductase</keyword>
<dbReference type="InterPro" id="IPR045025">
    <property type="entry name" value="HACL1-like"/>
</dbReference>
<dbReference type="STRING" id="671065.MetMK1DRAFT_00027110"/>
<sequence length="608" mass="66063">MIIMIELRSTLLLGNQAIALAALASGVSVAAGYPGTPSTEIIETLMEYKDIYVEWSTNEKVAFETAYGAAISGARAMACMKHVGVNVASDSLVSSSYTGVDGALVIVSAGDPGMWSSQNEQDNRYYGLMALIPILEPYDPQSAHDFTVKAFEISSRVGHPVILNTTTRVSHVRAPVKTLPRSSPVKGSLRKRPDRYSLVPDVARRDRDLQLERWEKIKEELESLVVVSGSGRKAIVASGISYPYVKEVLEDWRLQDEVKLIGVFSPVPLPDKVGRELMDVEEVLVVEELEPIVENQLKSFVVDEGLHIRVQGKKLTGRSGEMTLNRVRLAISKFMGLNSEVLERHLQPNVPPRPPAMCPGCPHRSSFVFMKRGVILGGMKETFYSGDIGCYSLGVLPPFNVQDSLISMGSSIGIANGVYRSTGTIPVAVIGDSTFFHAGLSSLANAVYNNTPLLVVVLDNRSTAMTGQQPSPSENMDIARVAAGLGVEYVSVADPFSTDFSKAVANAISWVKVNKKPALLIAKRACALKAVEGFSERPLAFVNEDKCTGCTICYDHFTCPAIMRKANKKAHIDPRECIGCGACVPICPFNAILLKGEKPEGWDRAWLS</sequence>
<evidence type="ECO:0000256" key="5">
    <source>
        <dbReference type="ARBA" id="ARBA00048893"/>
    </source>
</evidence>
<dbReference type="GO" id="GO:0047553">
    <property type="term" value="F:2-oxoglutarate synthase activity"/>
    <property type="evidence" value="ECO:0007669"/>
    <property type="project" value="UniProtKB-ARBA"/>
</dbReference>
<protein>
    <recommendedName>
        <fullName evidence="6">Indolepyruvate oxidoreductase subunit IorA</fullName>
        <shortName evidence="6">IOR</shortName>
        <ecNumber evidence="6">1.2.7.8</ecNumber>
    </recommendedName>
    <alternativeName>
        <fullName evidence="6">Indolepyruvate ferredoxin oxidoreductase subunit alpha</fullName>
    </alternativeName>
</protein>